<dbReference type="Proteomes" id="UP000054304">
    <property type="component" value="Unassembled WGS sequence"/>
</dbReference>
<dbReference type="RefSeq" id="XP_022627812.1">
    <property type="nucleotide sequence ID" value="XM_022773327.1"/>
</dbReference>
<dbReference type="STRING" id="1245769.A0A0C7MVK7"/>
<proteinExistence type="predicted"/>
<evidence type="ECO:0000259" key="1">
    <source>
        <dbReference type="Pfam" id="PF11274"/>
    </source>
</evidence>
<dbReference type="InterPro" id="IPR024500">
    <property type="entry name" value="DUF3074"/>
</dbReference>
<accession>A0A0C7MVK7</accession>
<dbReference type="PANTHER" id="PTHR40370:SF1">
    <property type="entry name" value="DUF3074 DOMAIN-CONTAINING PROTEIN"/>
    <property type="match status" value="1"/>
</dbReference>
<gene>
    <name evidence="2" type="ORF">LALA0_S03e06018g</name>
</gene>
<dbReference type="OrthoDB" id="6423603at2759"/>
<protein>
    <submittedName>
        <fullName evidence="2">LALA0S03e06018g1_1</fullName>
    </submittedName>
</protein>
<organism evidence="2 3">
    <name type="scientific">Lachancea lanzarotensis</name>
    <dbReference type="NCBI Taxonomy" id="1245769"/>
    <lineage>
        <taxon>Eukaryota</taxon>
        <taxon>Fungi</taxon>
        <taxon>Dikarya</taxon>
        <taxon>Ascomycota</taxon>
        <taxon>Saccharomycotina</taxon>
        <taxon>Saccharomycetes</taxon>
        <taxon>Saccharomycetales</taxon>
        <taxon>Saccharomycetaceae</taxon>
        <taxon>Lachancea</taxon>
    </lineage>
</organism>
<dbReference type="EMBL" id="LN736362">
    <property type="protein sequence ID" value="CEP61578.1"/>
    <property type="molecule type" value="Genomic_DNA"/>
</dbReference>
<dbReference type="AlphaFoldDB" id="A0A0C7MVK7"/>
<sequence>MSFKLDSVPYKKQDLPTTRDEIVTVSKKLIDEVCTSWKKGKSYHYTLKTNPTLDSGKIEVKTYHTNRGREYWLSRVSEHHLDNSTYERLVKVLNGSEKKGTQWVLPDNTARSHAEKEYIETLNRVEILETTPSGWVGVNLEYEMGKPLTTREFNEWVYVVPPFQTADPNVETGLVVSVVADAPMRDPIAHTNAFYVSVESLDYNRESKKLVWKMATTSDAGGNVPKWIQNSMIAKTVSKDVSFMFEWLGDGHDNYLHSQ</sequence>
<dbReference type="HOGENOM" id="CLU_078586_1_0_1"/>
<feature type="domain" description="DUF3074" evidence="1">
    <location>
        <begin position="72"/>
        <end position="248"/>
    </location>
</feature>
<dbReference type="SUPFAM" id="SSF55961">
    <property type="entry name" value="Bet v1-like"/>
    <property type="match status" value="1"/>
</dbReference>
<dbReference type="Pfam" id="PF11274">
    <property type="entry name" value="DUF3074"/>
    <property type="match status" value="1"/>
</dbReference>
<reference evidence="2 3" key="1">
    <citation type="submission" date="2014-12" db="EMBL/GenBank/DDBJ databases">
        <authorList>
            <person name="Neuveglise Cecile"/>
        </authorList>
    </citation>
    <scope>NUCLEOTIDE SEQUENCE [LARGE SCALE GENOMIC DNA]</scope>
    <source>
        <strain evidence="2 3">CBS 12615</strain>
    </source>
</reference>
<dbReference type="GeneID" id="34685005"/>
<evidence type="ECO:0000313" key="2">
    <source>
        <dbReference type="EMBL" id="CEP61578.1"/>
    </source>
</evidence>
<name>A0A0C7MVK7_9SACH</name>
<evidence type="ECO:0000313" key="3">
    <source>
        <dbReference type="Proteomes" id="UP000054304"/>
    </source>
</evidence>
<dbReference type="PANTHER" id="PTHR40370">
    <property type="entry name" value="EXPRESSED PROTEIN"/>
    <property type="match status" value="1"/>
</dbReference>
<keyword evidence="3" id="KW-1185">Reference proteome</keyword>